<dbReference type="InterPro" id="IPR036890">
    <property type="entry name" value="HATPase_C_sf"/>
</dbReference>
<keyword evidence="3" id="KW-0902">Two-component regulatory system</keyword>
<accession>A0A3A9WES7</accession>
<dbReference type="InterPro" id="IPR050482">
    <property type="entry name" value="Sensor_HK_TwoCompSys"/>
</dbReference>
<dbReference type="GO" id="GO:0046983">
    <property type="term" value="F:protein dimerization activity"/>
    <property type="evidence" value="ECO:0007669"/>
    <property type="project" value="InterPro"/>
</dbReference>
<comment type="caution">
    <text evidence="7">The sequence shown here is derived from an EMBL/GenBank/DDBJ whole genome shotgun (WGS) entry which is preliminary data.</text>
</comment>
<evidence type="ECO:0000256" key="3">
    <source>
        <dbReference type="ARBA" id="ARBA00023012"/>
    </source>
</evidence>
<dbReference type="GO" id="GO:0000155">
    <property type="term" value="F:phosphorelay sensor kinase activity"/>
    <property type="evidence" value="ECO:0007669"/>
    <property type="project" value="InterPro"/>
</dbReference>
<dbReference type="PANTHER" id="PTHR24421:SF63">
    <property type="entry name" value="SENSOR HISTIDINE KINASE DESK"/>
    <property type="match status" value="1"/>
</dbReference>
<keyword evidence="5" id="KW-0812">Transmembrane</keyword>
<evidence type="ECO:0000313" key="8">
    <source>
        <dbReference type="EMBL" id="RKN26466.1"/>
    </source>
</evidence>
<dbReference type="GO" id="GO:0016020">
    <property type="term" value="C:membrane"/>
    <property type="evidence" value="ECO:0007669"/>
    <property type="project" value="InterPro"/>
</dbReference>
<keyword evidence="5" id="KW-1133">Transmembrane helix</keyword>
<protein>
    <submittedName>
        <fullName evidence="7">Sensor histidine kinase</fullName>
    </submittedName>
</protein>
<dbReference type="OrthoDB" id="5241784at2"/>
<feature type="transmembrane region" description="Helical" evidence="5">
    <location>
        <begin position="25"/>
        <end position="45"/>
    </location>
</feature>
<evidence type="ECO:0000256" key="2">
    <source>
        <dbReference type="ARBA" id="ARBA00022777"/>
    </source>
</evidence>
<evidence type="ECO:0000256" key="5">
    <source>
        <dbReference type="SAM" id="Phobius"/>
    </source>
</evidence>
<dbReference type="PANTHER" id="PTHR24421">
    <property type="entry name" value="NITRATE/NITRITE SENSOR PROTEIN NARX-RELATED"/>
    <property type="match status" value="1"/>
</dbReference>
<feature type="transmembrane region" description="Helical" evidence="5">
    <location>
        <begin position="51"/>
        <end position="69"/>
    </location>
</feature>
<reference evidence="9 10" key="1">
    <citation type="submission" date="2018-09" db="EMBL/GenBank/DDBJ databases">
        <title>Streptomyces sp. nov. DS1-2, an endophytic actinomycete isolated from roots of Dendrobium scabrilingue.</title>
        <authorList>
            <person name="Kuncharoen N."/>
            <person name="Kudo T."/>
            <person name="Ohkuma M."/>
            <person name="Yuki M."/>
            <person name="Tanasupawat S."/>
        </authorList>
    </citation>
    <scope>NUCLEOTIDE SEQUENCE [LARGE SCALE GENOMIC DNA]</scope>
    <source>
        <strain evidence="7 10">AZ1-7</strain>
        <strain evidence="8 9">DS1-2</strain>
    </source>
</reference>
<evidence type="ECO:0000313" key="7">
    <source>
        <dbReference type="EMBL" id="RKN11515.1"/>
    </source>
</evidence>
<feature type="transmembrane region" description="Helical" evidence="5">
    <location>
        <begin position="89"/>
        <end position="113"/>
    </location>
</feature>
<evidence type="ECO:0000256" key="4">
    <source>
        <dbReference type="SAM" id="MobiDB-lite"/>
    </source>
</evidence>
<organism evidence="7 10">
    <name type="scientific">Streptomyces radicis</name>
    <dbReference type="NCBI Taxonomy" id="1750517"/>
    <lineage>
        <taxon>Bacteria</taxon>
        <taxon>Bacillati</taxon>
        <taxon>Actinomycetota</taxon>
        <taxon>Actinomycetes</taxon>
        <taxon>Kitasatosporales</taxon>
        <taxon>Streptomycetaceae</taxon>
        <taxon>Streptomyces</taxon>
    </lineage>
</organism>
<evidence type="ECO:0000259" key="6">
    <source>
        <dbReference type="Pfam" id="PF07730"/>
    </source>
</evidence>
<keyword evidence="5" id="KW-0472">Membrane</keyword>
<gene>
    <name evidence="8" type="ORF">D7318_03505</name>
    <name evidence="7" type="ORF">D7319_06155</name>
</gene>
<dbReference type="Pfam" id="PF07730">
    <property type="entry name" value="HisKA_3"/>
    <property type="match status" value="1"/>
</dbReference>
<dbReference type="Gene3D" id="3.30.565.10">
    <property type="entry name" value="Histidine kinase-like ATPase, C-terminal domain"/>
    <property type="match status" value="1"/>
</dbReference>
<name>A0A3A9WES7_9ACTN</name>
<dbReference type="Proteomes" id="UP000275024">
    <property type="component" value="Unassembled WGS sequence"/>
</dbReference>
<dbReference type="EMBL" id="RBDY01000002">
    <property type="protein sequence ID" value="RKN26466.1"/>
    <property type="molecule type" value="Genomic_DNA"/>
</dbReference>
<dbReference type="AlphaFoldDB" id="A0A3A9WES7"/>
<evidence type="ECO:0000313" key="10">
    <source>
        <dbReference type="Proteomes" id="UP000275024"/>
    </source>
</evidence>
<feature type="region of interest" description="Disordered" evidence="4">
    <location>
        <begin position="358"/>
        <end position="386"/>
    </location>
</feature>
<feature type="domain" description="Signal transduction histidine kinase subgroup 3 dimerisation and phosphoacceptor" evidence="6">
    <location>
        <begin position="212"/>
        <end position="279"/>
    </location>
</feature>
<dbReference type="Gene3D" id="1.20.5.1930">
    <property type="match status" value="1"/>
</dbReference>
<proteinExistence type="predicted"/>
<keyword evidence="2 7" id="KW-0418">Kinase</keyword>
<dbReference type="InterPro" id="IPR011712">
    <property type="entry name" value="Sig_transdc_His_kin_sub3_dim/P"/>
</dbReference>
<keyword evidence="9" id="KW-1185">Reference proteome</keyword>
<evidence type="ECO:0000313" key="9">
    <source>
        <dbReference type="Proteomes" id="UP000268652"/>
    </source>
</evidence>
<feature type="transmembrane region" description="Helical" evidence="5">
    <location>
        <begin position="119"/>
        <end position="136"/>
    </location>
</feature>
<feature type="transmembrane region" description="Helical" evidence="5">
    <location>
        <begin position="141"/>
        <end position="159"/>
    </location>
</feature>
<keyword evidence="1" id="KW-0808">Transferase</keyword>
<sequence>MRGFGWLGRLRGASQQRRIHQYFRYSLDAICVTELVVILAVVGVTAEDSSAFAFIPITVVALAKAVVALRLTRAGLAHYLGAAERPDRLLTVLCALTLATVAGTAVAIATGALSPGSHLIISYAAGYACSPVLLALPLRQAIGLSGGLVASAAVATLIAGGRGGLQLGTVVAAALIAVLLGFTARTSAWMLRVVDRLDSARETETRLAVAEERLRFGRDLHDILGRNLSVIALKSELAAQLAQRDVTAATAQMTEVQEIARDSQREIREVVRGYREVDLHAELAGARGVLEAAGIRCRIEHMNASEDSGALPARVQSTLGWVVREGTTNVLRHADATQCTVRVRRTARGEAILDMVNDGVRGGRSAPGEGDGDGRGDGDGAGGTGLAGLRERLAALGGSLTARAEDDTWRLVARVPMKGTAES</sequence>
<dbReference type="EMBL" id="RBDX01000003">
    <property type="protein sequence ID" value="RKN11515.1"/>
    <property type="molecule type" value="Genomic_DNA"/>
</dbReference>
<dbReference type="Proteomes" id="UP000268652">
    <property type="component" value="Unassembled WGS sequence"/>
</dbReference>
<dbReference type="RefSeq" id="WP_120695348.1">
    <property type="nucleotide sequence ID" value="NZ_RBDX01000003.1"/>
</dbReference>
<evidence type="ECO:0000256" key="1">
    <source>
        <dbReference type="ARBA" id="ARBA00022679"/>
    </source>
</evidence>
<feature type="transmembrane region" description="Helical" evidence="5">
    <location>
        <begin position="165"/>
        <end position="182"/>
    </location>
</feature>